<dbReference type="AlphaFoldDB" id="A0A061AQI5"/>
<keyword evidence="6 8" id="KW-0472">Membrane</keyword>
<dbReference type="EMBL" id="LK052888">
    <property type="protein sequence ID" value="CDR39419.1"/>
    <property type="molecule type" value="Genomic_DNA"/>
</dbReference>
<evidence type="ECO:0000259" key="9">
    <source>
        <dbReference type="PROSITE" id="PS50866"/>
    </source>
</evidence>
<dbReference type="InterPro" id="IPR015720">
    <property type="entry name" value="Emp24-like"/>
</dbReference>
<evidence type="ECO:0000256" key="5">
    <source>
        <dbReference type="ARBA" id="ARBA00022989"/>
    </source>
</evidence>
<dbReference type="GO" id="GO:0005737">
    <property type="term" value="C:cytoplasm"/>
    <property type="evidence" value="ECO:0007669"/>
    <property type="project" value="GOC"/>
</dbReference>
<dbReference type="InterPro" id="IPR009038">
    <property type="entry name" value="GOLD_dom"/>
</dbReference>
<dbReference type="SMART" id="SM01190">
    <property type="entry name" value="EMP24_GP25L"/>
    <property type="match status" value="1"/>
</dbReference>
<dbReference type="Pfam" id="PF01105">
    <property type="entry name" value="EMP24_GP25L"/>
    <property type="match status" value="1"/>
</dbReference>
<evidence type="ECO:0000256" key="8">
    <source>
        <dbReference type="SAM" id="Phobius"/>
    </source>
</evidence>
<evidence type="ECO:0000313" key="10">
    <source>
        <dbReference type="EMBL" id="CDR39419.1"/>
    </source>
</evidence>
<comment type="subcellular location">
    <subcellularLocation>
        <location evidence="1 7">Membrane</location>
        <topology evidence="1 7">Single-pass type I membrane protein</topology>
    </subcellularLocation>
</comment>
<accession>A0A061AQI5</accession>
<dbReference type="GO" id="GO:0016020">
    <property type="term" value="C:membrane"/>
    <property type="evidence" value="ECO:0007669"/>
    <property type="project" value="UniProtKB-SubCell"/>
</dbReference>
<dbReference type="PROSITE" id="PS50866">
    <property type="entry name" value="GOLD"/>
    <property type="match status" value="1"/>
</dbReference>
<name>A0A061AQI5_CYBFA</name>
<proteinExistence type="inferred from homology"/>
<dbReference type="OrthoDB" id="759142at2759"/>
<evidence type="ECO:0000256" key="4">
    <source>
        <dbReference type="ARBA" id="ARBA00022729"/>
    </source>
</evidence>
<keyword evidence="3 7" id="KW-0812">Transmembrane</keyword>
<sequence>MYIQIYLRNRSQSSWVSCPIRVFSKRTRREIETRVAHTSEKREKDNKIKSPQAKVPYGRPFEVRIDAPTQLLTMRLSQLLLCVFSLLTAAMALHFEIEAGPETNPPTCIRDFVSEGQLVVVNIVSSGSSGDGQKLNFFIRDSVGNEYRKKNDFSGEVRVPFVAHASAAFDVCFVNVLQRKGRKLTRHIELDIEAGSAARDWNAVQAAEKLKPVELELRKVEELTDEIVGELEYLKAREERLRDTNESTNRRVRNFSICTILALVAFGSWQITYLRNYFKSKHII</sequence>
<reference evidence="10" key="1">
    <citation type="journal article" date="2014" name="Genome Announc.">
        <title>Genome sequence of the yeast Cyberlindnera fabianii (Hansenula fabianii).</title>
        <authorList>
            <person name="Freel K.C."/>
            <person name="Sarilar V."/>
            <person name="Neuveglise C."/>
            <person name="Devillers H."/>
            <person name="Friedrich A."/>
            <person name="Schacherer J."/>
        </authorList>
    </citation>
    <scope>NUCLEOTIDE SEQUENCE</scope>
    <source>
        <strain evidence="10">YJS4271</strain>
    </source>
</reference>
<protein>
    <submittedName>
        <fullName evidence="10">CYFA0S03e03092g1_1</fullName>
    </submittedName>
</protein>
<evidence type="ECO:0000256" key="1">
    <source>
        <dbReference type="ARBA" id="ARBA00004479"/>
    </source>
</evidence>
<dbReference type="PANTHER" id="PTHR22811">
    <property type="entry name" value="TRANSMEMBRANE EMP24 DOMAIN-CONTAINING PROTEIN"/>
    <property type="match status" value="1"/>
</dbReference>
<comment type="similarity">
    <text evidence="2 7">Belongs to the EMP24/GP25L family.</text>
</comment>
<evidence type="ECO:0000256" key="2">
    <source>
        <dbReference type="ARBA" id="ARBA00007104"/>
    </source>
</evidence>
<organism evidence="10">
    <name type="scientific">Cyberlindnera fabianii</name>
    <name type="common">Yeast</name>
    <name type="synonym">Hansenula fabianii</name>
    <dbReference type="NCBI Taxonomy" id="36022"/>
    <lineage>
        <taxon>Eukaryota</taxon>
        <taxon>Fungi</taxon>
        <taxon>Dikarya</taxon>
        <taxon>Ascomycota</taxon>
        <taxon>Saccharomycotina</taxon>
        <taxon>Saccharomycetes</taxon>
        <taxon>Phaffomycetales</taxon>
        <taxon>Phaffomycetaceae</taxon>
        <taxon>Cyberlindnera</taxon>
    </lineage>
</organism>
<feature type="domain" description="GOLD" evidence="9">
    <location>
        <begin position="106"/>
        <end position="194"/>
    </location>
</feature>
<dbReference type="PhylomeDB" id="A0A061AQI5"/>
<evidence type="ECO:0000256" key="3">
    <source>
        <dbReference type="ARBA" id="ARBA00022692"/>
    </source>
</evidence>
<dbReference type="GO" id="GO:0006888">
    <property type="term" value="P:endoplasmic reticulum to Golgi vesicle-mediated transport"/>
    <property type="evidence" value="ECO:0007669"/>
    <property type="project" value="UniProtKB-ARBA"/>
</dbReference>
<keyword evidence="5 8" id="KW-1133">Transmembrane helix</keyword>
<gene>
    <name evidence="10" type="ORF">CYFA0S_03e03092g</name>
</gene>
<keyword evidence="4" id="KW-0732">Signal</keyword>
<feature type="transmembrane region" description="Helical" evidence="8">
    <location>
        <begin position="252"/>
        <end position="271"/>
    </location>
</feature>
<dbReference type="VEuPathDB" id="FungiDB:BON22_4475"/>
<evidence type="ECO:0000256" key="6">
    <source>
        <dbReference type="ARBA" id="ARBA00023136"/>
    </source>
</evidence>
<evidence type="ECO:0000256" key="7">
    <source>
        <dbReference type="RuleBase" id="RU003827"/>
    </source>
</evidence>